<proteinExistence type="predicted"/>
<dbReference type="Gene3D" id="1.10.10.10">
    <property type="entry name" value="Winged helix-like DNA-binding domain superfamily/Winged helix DNA-binding domain"/>
    <property type="match status" value="1"/>
</dbReference>
<dbReference type="InterPro" id="IPR038475">
    <property type="entry name" value="RecG_C_sf"/>
</dbReference>
<evidence type="ECO:0000313" key="1">
    <source>
        <dbReference type="EMBL" id="MET3534100.1"/>
    </source>
</evidence>
<reference evidence="1 2" key="1">
    <citation type="submission" date="2024-06" db="EMBL/GenBank/DDBJ databases">
        <title>Genomic Encyclopedia of Type Strains, Phase IV (KMG-IV): sequencing the most valuable type-strain genomes for metagenomic binning, comparative biology and taxonomic classification.</title>
        <authorList>
            <person name="Goeker M."/>
        </authorList>
    </citation>
    <scope>NUCLEOTIDE SEQUENCE [LARGE SCALE GENOMIC DNA]</scope>
    <source>
        <strain evidence="1 2">DSM 29126</strain>
    </source>
</reference>
<gene>
    <name evidence="1" type="ORF">ABID50_001259</name>
</gene>
<keyword evidence="2" id="KW-1185">Reference proteome</keyword>
<dbReference type="EMBL" id="JBEPLX010000012">
    <property type="protein sequence ID" value="MET3534100.1"/>
    <property type="molecule type" value="Genomic_DNA"/>
</dbReference>
<dbReference type="InterPro" id="IPR036388">
    <property type="entry name" value="WH-like_DNA-bd_sf"/>
</dbReference>
<accession>A0ABV2ESE9</accession>
<dbReference type="Proteomes" id="UP001549134">
    <property type="component" value="Unassembled WGS sequence"/>
</dbReference>
<dbReference type="PANTHER" id="PTHR30595:SF6">
    <property type="entry name" value="SCHLAFEN ALBA-2 DOMAIN-CONTAINING PROTEIN"/>
    <property type="match status" value="1"/>
</dbReference>
<comment type="caution">
    <text evidence="1">The sequence shown here is derived from an EMBL/GenBank/DDBJ whole genome shotgun (WGS) entry which is preliminary data.</text>
</comment>
<organism evidence="1 2">
    <name type="scientific">Streptococcus parasuis</name>
    <dbReference type="NCBI Taxonomy" id="1501662"/>
    <lineage>
        <taxon>Bacteria</taxon>
        <taxon>Bacillati</taxon>
        <taxon>Bacillota</taxon>
        <taxon>Bacilli</taxon>
        <taxon>Lactobacillales</taxon>
        <taxon>Streptococcaceae</taxon>
        <taxon>Streptococcus</taxon>
    </lineage>
</organism>
<evidence type="ECO:0000313" key="2">
    <source>
        <dbReference type="Proteomes" id="UP001549134"/>
    </source>
</evidence>
<protein>
    <submittedName>
        <fullName evidence="1">HTH transcriptional regulator</fullName>
    </submittedName>
</protein>
<dbReference type="SUPFAM" id="SSF46785">
    <property type="entry name" value="Winged helix' DNA-binding domain"/>
    <property type="match status" value="1"/>
</dbReference>
<sequence>MKIYVMKMGTYENIKHERFSRNPRIARTLTEFGWVREMNEGVKRIYSEMESAFLHEPKYSEPGNKVVLTLENNIVSRHLRTRDSLEKQFSDFGELTADEQLIVHYMYNSGNKMTTAKAVELTGRSRRHIGKVLQKLKDQGVLKWYGNSKNDKNQYYNLASK</sequence>
<dbReference type="PANTHER" id="PTHR30595">
    <property type="entry name" value="GLPR-RELATED TRANSCRIPTIONAL REPRESSOR"/>
    <property type="match status" value="1"/>
</dbReference>
<dbReference type="Pfam" id="PF13749">
    <property type="entry name" value="HATPase_c_4"/>
    <property type="match status" value="1"/>
</dbReference>
<name>A0ABV2ESE9_9STRE</name>
<dbReference type="InterPro" id="IPR036390">
    <property type="entry name" value="WH_DNA-bd_sf"/>
</dbReference>
<dbReference type="Gene3D" id="3.30.565.60">
    <property type="match status" value="1"/>
</dbReference>